<keyword evidence="8" id="KW-1185">Reference proteome</keyword>
<evidence type="ECO:0000256" key="5">
    <source>
        <dbReference type="ARBA" id="ARBA00023163"/>
    </source>
</evidence>
<dbReference type="NCBIfam" id="TIGR02044">
    <property type="entry name" value="CueR"/>
    <property type="match status" value="1"/>
</dbReference>
<dbReference type="PROSITE" id="PS50937">
    <property type="entry name" value="HTH_MERR_2"/>
    <property type="match status" value="1"/>
</dbReference>
<keyword evidence="3" id="KW-0805">Transcription regulation</keyword>
<dbReference type="InterPro" id="IPR015358">
    <property type="entry name" value="Tscrpt_reg_MerR_DNA-bd"/>
</dbReference>
<dbReference type="PRINTS" id="PR00040">
    <property type="entry name" value="HTHMERR"/>
</dbReference>
<keyword evidence="2" id="KW-0963">Cytoplasm</keyword>
<comment type="caution">
    <text evidence="7">The sequence shown here is derived from an EMBL/GenBank/DDBJ whole genome shotgun (WGS) entry which is preliminary data.</text>
</comment>
<evidence type="ECO:0000256" key="1">
    <source>
        <dbReference type="ARBA" id="ARBA00004496"/>
    </source>
</evidence>
<keyword evidence="4" id="KW-0238">DNA-binding</keyword>
<dbReference type="Gene3D" id="1.10.1660.10">
    <property type="match status" value="1"/>
</dbReference>
<dbReference type="InterPro" id="IPR047057">
    <property type="entry name" value="MerR_fam"/>
</dbReference>
<dbReference type="CDD" id="cd01108">
    <property type="entry name" value="HTH_CueR"/>
    <property type="match status" value="1"/>
</dbReference>
<comment type="subcellular location">
    <subcellularLocation>
        <location evidence="1">Cytoplasm</location>
    </subcellularLocation>
</comment>
<dbReference type="SMART" id="SM00422">
    <property type="entry name" value="HTH_MERR"/>
    <property type="match status" value="1"/>
</dbReference>
<dbReference type="SUPFAM" id="SSF46955">
    <property type="entry name" value="Putative DNA-binding domain"/>
    <property type="match status" value="1"/>
</dbReference>
<dbReference type="EMBL" id="JBHSBU010000001">
    <property type="protein sequence ID" value="MFC4158063.1"/>
    <property type="molecule type" value="Genomic_DNA"/>
</dbReference>
<gene>
    <name evidence="7" type="primary">cueR</name>
    <name evidence="7" type="ORF">ACFOW7_01705</name>
</gene>
<evidence type="ECO:0000313" key="7">
    <source>
        <dbReference type="EMBL" id="MFC4158063.1"/>
    </source>
</evidence>
<protein>
    <submittedName>
        <fullName evidence="7">Cu(I)-responsive transcriptional regulator</fullName>
    </submittedName>
</protein>
<dbReference type="PROSITE" id="PS00552">
    <property type="entry name" value="HTH_MERR_1"/>
    <property type="match status" value="1"/>
</dbReference>
<evidence type="ECO:0000256" key="2">
    <source>
        <dbReference type="ARBA" id="ARBA00022490"/>
    </source>
</evidence>
<dbReference type="PANTHER" id="PTHR30204">
    <property type="entry name" value="REDOX-CYCLING DRUG-SENSING TRANSCRIPTIONAL ACTIVATOR SOXR"/>
    <property type="match status" value="1"/>
</dbReference>
<accession>A0ABV8MLV5</accession>
<dbReference type="Pfam" id="PF09278">
    <property type="entry name" value="MerR-DNA-bind"/>
    <property type="match status" value="1"/>
</dbReference>
<evidence type="ECO:0000256" key="3">
    <source>
        <dbReference type="ARBA" id="ARBA00023015"/>
    </source>
</evidence>
<dbReference type="Proteomes" id="UP001595791">
    <property type="component" value="Unassembled WGS sequence"/>
</dbReference>
<evidence type="ECO:0000256" key="4">
    <source>
        <dbReference type="ARBA" id="ARBA00023125"/>
    </source>
</evidence>
<dbReference type="PANTHER" id="PTHR30204:SF94">
    <property type="entry name" value="HEAVY METAL-DEPENDENT TRANSCRIPTIONAL REGULATOR HI_0293-RELATED"/>
    <property type="match status" value="1"/>
</dbReference>
<organism evidence="7 8">
    <name type="scientific">Chitinimonas lacunae</name>
    <dbReference type="NCBI Taxonomy" id="1963018"/>
    <lineage>
        <taxon>Bacteria</taxon>
        <taxon>Pseudomonadati</taxon>
        <taxon>Pseudomonadota</taxon>
        <taxon>Betaproteobacteria</taxon>
        <taxon>Neisseriales</taxon>
        <taxon>Chitinibacteraceae</taxon>
        <taxon>Chitinimonas</taxon>
    </lineage>
</organism>
<dbReference type="InterPro" id="IPR000551">
    <property type="entry name" value="MerR-type_HTH_dom"/>
</dbReference>
<feature type="domain" description="HTH merR-type" evidence="6">
    <location>
        <begin position="1"/>
        <end position="69"/>
    </location>
</feature>
<sequence length="137" mass="15490">MNIGKVAQCSGVSARMIRHYEELGLLPAARRSEAGYRLYDERDLHWLRFIRRARDLGFPLGQVRQLLSLWQDRERSSAEVKRLAESQLEALDARIAELQAMRRTLAVLVHGCGGDERPDCPIIEGLAEPGLVEPDPD</sequence>
<evidence type="ECO:0000313" key="8">
    <source>
        <dbReference type="Proteomes" id="UP001595791"/>
    </source>
</evidence>
<keyword evidence="5" id="KW-0804">Transcription</keyword>
<dbReference type="RefSeq" id="WP_378160346.1">
    <property type="nucleotide sequence ID" value="NZ_JBHSBU010000001.1"/>
</dbReference>
<dbReference type="InterPro" id="IPR009061">
    <property type="entry name" value="DNA-bd_dom_put_sf"/>
</dbReference>
<dbReference type="Pfam" id="PF00376">
    <property type="entry name" value="MerR"/>
    <property type="match status" value="1"/>
</dbReference>
<evidence type="ECO:0000259" key="6">
    <source>
        <dbReference type="PROSITE" id="PS50937"/>
    </source>
</evidence>
<proteinExistence type="predicted"/>
<reference evidence="8" key="1">
    <citation type="journal article" date="2019" name="Int. J. Syst. Evol. Microbiol.">
        <title>The Global Catalogue of Microorganisms (GCM) 10K type strain sequencing project: providing services to taxonomists for standard genome sequencing and annotation.</title>
        <authorList>
            <consortium name="The Broad Institute Genomics Platform"/>
            <consortium name="The Broad Institute Genome Sequencing Center for Infectious Disease"/>
            <person name="Wu L."/>
            <person name="Ma J."/>
        </authorList>
    </citation>
    <scope>NUCLEOTIDE SEQUENCE [LARGE SCALE GENOMIC DNA]</scope>
    <source>
        <strain evidence="8">LMG 29894</strain>
    </source>
</reference>
<dbReference type="InterPro" id="IPR011789">
    <property type="entry name" value="CueR"/>
</dbReference>
<name>A0ABV8MLV5_9NEIS</name>